<dbReference type="Proteomes" id="UP000266841">
    <property type="component" value="Unassembled WGS sequence"/>
</dbReference>
<gene>
    <name evidence="2" type="ORF">THAOC_17801</name>
</gene>
<feature type="compositionally biased region" description="Basic and acidic residues" evidence="1">
    <location>
        <begin position="99"/>
        <end position="121"/>
    </location>
</feature>
<sequence>MYDLWEGAGGAADEPEAGGRSGAEDWPEVGGGPGPEGQALQRDETRTARATATAGGDAAGASPVDEGRMSSSPAAALVFPGEMTAAADAARARPPSSFEPRDGCEDREPRDYDFPRDDFATDRTTTTCQTTATGHSGAIRTVAHAARARAPPGNEMCVLSWRRGIGSARSLRSREHDADVVFQNIART</sequence>
<reference evidence="2 3" key="1">
    <citation type="journal article" date="2012" name="Genome Biol.">
        <title>Genome and low-iron response of an oceanic diatom adapted to chronic iron limitation.</title>
        <authorList>
            <person name="Lommer M."/>
            <person name="Specht M."/>
            <person name="Roy A.S."/>
            <person name="Kraemer L."/>
            <person name="Andreson R."/>
            <person name="Gutowska M.A."/>
            <person name="Wolf J."/>
            <person name="Bergner S.V."/>
            <person name="Schilhabel M.B."/>
            <person name="Klostermeier U.C."/>
            <person name="Beiko R.G."/>
            <person name="Rosenstiel P."/>
            <person name="Hippler M."/>
            <person name="Laroche J."/>
        </authorList>
    </citation>
    <scope>NUCLEOTIDE SEQUENCE [LARGE SCALE GENOMIC DNA]</scope>
    <source>
        <strain evidence="2 3">CCMP1005</strain>
    </source>
</reference>
<dbReference type="AlphaFoldDB" id="K0STW5"/>
<protein>
    <submittedName>
        <fullName evidence="2">Uncharacterized protein</fullName>
    </submittedName>
</protein>
<evidence type="ECO:0000256" key="1">
    <source>
        <dbReference type="SAM" id="MobiDB-lite"/>
    </source>
</evidence>
<proteinExistence type="predicted"/>
<evidence type="ECO:0000313" key="2">
    <source>
        <dbReference type="EMBL" id="EJK61667.1"/>
    </source>
</evidence>
<feature type="region of interest" description="Disordered" evidence="1">
    <location>
        <begin position="1"/>
        <end position="121"/>
    </location>
</feature>
<comment type="caution">
    <text evidence="2">The sequence shown here is derived from an EMBL/GenBank/DDBJ whole genome shotgun (WGS) entry which is preliminary data.</text>
</comment>
<organism evidence="2 3">
    <name type="scientific">Thalassiosira oceanica</name>
    <name type="common">Marine diatom</name>
    <dbReference type="NCBI Taxonomy" id="159749"/>
    <lineage>
        <taxon>Eukaryota</taxon>
        <taxon>Sar</taxon>
        <taxon>Stramenopiles</taxon>
        <taxon>Ochrophyta</taxon>
        <taxon>Bacillariophyta</taxon>
        <taxon>Coscinodiscophyceae</taxon>
        <taxon>Thalassiosirophycidae</taxon>
        <taxon>Thalassiosirales</taxon>
        <taxon>Thalassiosiraceae</taxon>
        <taxon>Thalassiosira</taxon>
    </lineage>
</organism>
<feature type="compositionally biased region" description="Low complexity" evidence="1">
    <location>
        <begin position="48"/>
        <end position="61"/>
    </location>
</feature>
<name>K0STW5_THAOC</name>
<dbReference type="EMBL" id="AGNL01019664">
    <property type="protein sequence ID" value="EJK61667.1"/>
    <property type="molecule type" value="Genomic_DNA"/>
</dbReference>
<evidence type="ECO:0000313" key="3">
    <source>
        <dbReference type="Proteomes" id="UP000266841"/>
    </source>
</evidence>
<accession>K0STW5</accession>
<keyword evidence="3" id="KW-1185">Reference proteome</keyword>